<dbReference type="InterPro" id="IPR003593">
    <property type="entry name" value="AAA+_ATPase"/>
</dbReference>
<feature type="binding site" evidence="4">
    <location>
        <begin position="1035"/>
        <end position="1042"/>
    </location>
    <ligand>
        <name>ATP</name>
        <dbReference type="ChEBI" id="CHEBI:30616"/>
    </ligand>
</feature>
<dbReference type="Pfam" id="PF16697">
    <property type="entry name" value="Yop-YscD_cpl"/>
    <property type="match status" value="1"/>
</dbReference>
<dbReference type="CDD" id="cd00060">
    <property type="entry name" value="FHA"/>
    <property type="match status" value="1"/>
</dbReference>
<dbReference type="Pfam" id="PF01580">
    <property type="entry name" value="FtsK_SpoIIIE"/>
    <property type="match status" value="2"/>
</dbReference>
<evidence type="ECO:0000256" key="2">
    <source>
        <dbReference type="ARBA" id="ARBA00022741"/>
    </source>
</evidence>
<feature type="region of interest" description="Disordered" evidence="5">
    <location>
        <begin position="911"/>
        <end position="930"/>
    </location>
</feature>
<keyword evidence="1" id="KW-0597">Phosphoprotein</keyword>
<dbReference type="EMBL" id="JAUQYP010000001">
    <property type="protein sequence ID" value="MDO8106039.1"/>
    <property type="molecule type" value="Genomic_DNA"/>
</dbReference>
<dbReference type="InterPro" id="IPR050206">
    <property type="entry name" value="FtsK/SpoIIIE/SftA"/>
</dbReference>
<evidence type="ECO:0000256" key="3">
    <source>
        <dbReference type="ARBA" id="ARBA00022840"/>
    </source>
</evidence>
<dbReference type="InterPro" id="IPR000253">
    <property type="entry name" value="FHA_dom"/>
</dbReference>
<dbReference type="Gene3D" id="2.60.200.20">
    <property type="match status" value="1"/>
</dbReference>
<dbReference type="SUPFAM" id="SSF52540">
    <property type="entry name" value="P-loop containing nucleoside triphosphate hydrolases"/>
    <property type="match status" value="2"/>
</dbReference>
<feature type="binding site" evidence="4">
    <location>
        <begin position="684"/>
        <end position="691"/>
    </location>
    <ligand>
        <name>ATP</name>
        <dbReference type="ChEBI" id="CHEBI:30616"/>
    </ligand>
</feature>
<keyword evidence="2 4" id="KW-0547">Nucleotide-binding</keyword>
<dbReference type="Gene3D" id="3.40.50.300">
    <property type="entry name" value="P-loop containing nucleotide triphosphate hydrolases"/>
    <property type="match status" value="4"/>
</dbReference>
<dbReference type="PROSITE" id="PS50006">
    <property type="entry name" value="FHA_DOMAIN"/>
    <property type="match status" value="1"/>
</dbReference>
<dbReference type="Proteomes" id="UP001232536">
    <property type="component" value="Unassembled WGS sequence"/>
</dbReference>
<evidence type="ECO:0000256" key="1">
    <source>
        <dbReference type="ARBA" id="ARBA00022553"/>
    </source>
</evidence>
<proteinExistence type="predicted"/>
<gene>
    <name evidence="8" type="ORF">Q6348_02380</name>
</gene>
<sequence>MRTKLTLRVDGGPDRDIVVTTDVSATVGDVADALARAAPGASAGSPQVSGAVTLEVETPDHAVRRSLRRSTGMVESGIRAGSWLRLVPGGASVRHPRPGEPCPEALAAAAARLTVLFGPDQGAEHTLPTGVSTIGRHVDADVPLTDPRVEPLHARVHVSEDIEIVDAGTSGLTVGDSTVERAVLRATDVVLLGDTVIRVTPLAGVRTTGVGAVVPFNRSPRVVPRLPPDAVEAPVPPEPASSGRFPLVALVAPLLLGAVLWVTMHNPLSLIFVGLSPVLMLGAYLDKHLAGRREWRHRAQQFRRDLDRLDADLARRHEAERRARLGEAPSTGEAVLGARQLSPLLWARRPEHPEFLVARLGTGRAPARTTVALPPRGRAVAEHWEALEEVSNRFSTIDGVPVTVDLRECGAIGVVGRDRGPARGLVAQLVCLHSPAELVVAGLVGTGADDWRWLAWLPHTTSPHSPLPGPHLASSPAAALTLVTHLEELVAARATWSRGDRPVPAVLVLVEDDAPVDRGRVVRLAEEGPSAGVHVLWCAGSVQRLPAVCRAFVQVENPGASATVGLVLDGRWTPVAVEPLALATAGDLARDLAAVVDAGAPVVDESDLPRTASFLALAGADLVEDPDRVAERWRQTSSLLDRTGALAPSAHRPDATLRALVGQGPEHGFVLDLRTQGPHALVGGTTGSGKSEFLQTWVLGMAAAHSPDRVSFLFVDYKGGSAFADCVHLPHAVGLVTDLSPHLVRRALASLRAELRRRERLLQRTKAKDLLTLERAGHPETPPALVIVVDEFAALATEVPEFVEGVIDVARRGRSLGLHLILATQRPAGVITDNLRANAALRIALRMADEHDSVDVLGSPVAAQFDPGVPGRGAVRTGPGRIALFQSGYAGGRTAAAPPPVTVGVESLSFGPGEPWDVPSSPAEDPHADGPTDVARIVGTIGAAAQRLDLPAPRRPWLPELEHVVPLERLLARAAAAPVVPAGTSAPDVATPTGREDPGDSDGALVLGLVDLPALQEQRVLHHRPDRDGALVAYGTSGSGTSTLLRTLVLGAGRSQGPTWVYGLDFGAGGLAMLEDLPHVGSVVEGRDTERVARTMRMLRDLLDERASRYAAARAGTIAEYRALTGDHDEPRILLVVDGLAAFREAYESEPGRAQSWSVFGRVLAEGRPLGVHVAMAAERPGALPTALAGSVPYRVVLRQADETAYGALGVPADVLGPQSPPGRAVIAGTCEELQIAVAGGPAPAQQAAAVAALAERLRASGARPAPPIRRLSAFVRTSSLPTSVDGLPLLGLADDTLAPVGFDPRGSFLLAGLPGSGRTTALAALGSALRRFDPDARLYFLGGRRSPVHAAGVWTRTAAGAGEAAALASALLIELAEPPDGPGIVLVVEGLSDFLGGPAEAPLTQAVKAARRNDHLVIAESETSTWGSSWPLVAEVRNGRRGLVLQPDHLDGDALFRTPFPRMARADFPPGRGVLVEHGRLRRVQVPVPD</sequence>
<evidence type="ECO:0000256" key="5">
    <source>
        <dbReference type="SAM" id="MobiDB-lite"/>
    </source>
</evidence>
<evidence type="ECO:0000256" key="4">
    <source>
        <dbReference type="PROSITE-ProRule" id="PRU00289"/>
    </source>
</evidence>
<dbReference type="RefSeq" id="WP_304599732.1">
    <property type="nucleotide sequence ID" value="NZ_JAUQYP010000001.1"/>
</dbReference>
<protein>
    <submittedName>
        <fullName evidence="8">FtsK/SpoIIIE domain-containing protein</fullName>
    </submittedName>
</protein>
<dbReference type="SMART" id="SM00382">
    <property type="entry name" value="AAA"/>
    <property type="match status" value="3"/>
</dbReference>
<name>A0ABT9D5I1_9CELL</name>
<dbReference type="InterPro" id="IPR002543">
    <property type="entry name" value="FtsK_dom"/>
</dbReference>
<keyword evidence="3 4" id="KW-0067">ATP-binding</keyword>
<dbReference type="PANTHER" id="PTHR22683">
    <property type="entry name" value="SPORULATION PROTEIN RELATED"/>
    <property type="match status" value="1"/>
</dbReference>
<feature type="domain" description="FtsK" evidence="7">
    <location>
        <begin position="666"/>
        <end position="854"/>
    </location>
</feature>
<dbReference type="SUPFAM" id="SSF49879">
    <property type="entry name" value="SMAD/FHA domain"/>
    <property type="match status" value="1"/>
</dbReference>
<evidence type="ECO:0000313" key="8">
    <source>
        <dbReference type="EMBL" id="MDO8106039.1"/>
    </source>
</evidence>
<evidence type="ECO:0000313" key="9">
    <source>
        <dbReference type="Proteomes" id="UP001232536"/>
    </source>
</evidence>
<dbReference type="PROSITE" id="PS50901">
    <property type="entry name" value="FTSK"/>
    <property type="match status" value="2"/>
</dbReference>
<dbReference type="PANTHER" id="PTHR22683:SF1">
    <property type="entry name" value="TYPE VII SECRETION SYSTEM PROTEIN ESSC"/>
    <property type="match status" value="1"/>
</dbReference>
<dbReference type="InterPro" id="IPR027417">
    <property type="entry name" value="P-loop_NTPase"/>
</dbReference>
<dbReference type="InterPro" id="IPR032030">
    <property type="entry name" value="YscD_cytoplasmic_dom"/>
</dbReference>
<evidence type="ECO:0000259" key="6">
    <source>
        <dbReference type="PROSITE" id="PS50006"/>
    </source>
</evidence>
<dbReference type="CDD" id="cd01127">
    <property type="entry name" value="TrwB_TraG_TraD_VirD4"/>
    <property type="match status" value="1"/>
</dbReference>
<comment type="caution">
    <text evidence="8">The sequence shown here is derived from an EMBL/GenBank/DDBJ whole genome shotgun (WGS) entry which is preliminary data.</text>
</comment>
<feature type="domain" description="FHA" evidence="6">
    <location>
        <begin position="132"/>
        <end position="179"/>
    </location>
</feature>
<reference evidence="8 9" key="1">
    <citation type="submission" date="2023-07" db="EMBL/GenBank/DDBJ databases">
        <title>Description of novel actinomycetes strains, isolated from tidal flat sediment.</title>
        <authorList>
            <person name="Lu C."/>
        </authorList>
    </citation>
    <scope>NUCLEOTIDE SEQUENCE [LARGE SCALE GENOMIC DNA]</scope>
    <source>
        <strain evidence="8 9">SYSU T00b441</strain>
    </source>
</reference>
<accession>A0ABT9D5I1</accession>
<dbReference type="InterPro" id="IPR008984">
    <property type="entry name" value="SMAD_FHA_dom_sf"/>
</dbReference>
<keyword evidence="9" id="KW-1185">Reference proteome</keyword>
<feature type="domain" description="FtsK" evidence="7">
    <location>
        <begin position="1016"/>
        <end position="1207"/>
    </location>
</feature>
<organism evidence="8 9">
    <name type="scientific">Actinotalea lenta</name>
    <dbReference type="NCBI Taxonomy" id="3064654"/>
    <lineage>
        <taxon>Bacteria</taxon>
        <taxon>Bacillati</taxon>
        <taxon>Actinomycetota</taxon>
        <taxon>Actinomycetes</taxon>
        <taxon>Micrococcales</taxon>
        <taxon>Cellulomonadaceae</taxon>
        <taxon>Actinotalea</taxon>
    </lineage>
</organism>
<evidence type="ECO:0000259" key="7">
    <source>
        <dbReference type="PROSITE" id="PS50901"/>
    </source>
</evidence>